<dbReference type="GeneID" id="103309025"/>
<dbReference type="InterPro" id="IPR052958">
    <property type="entry name" value="IFN-induced_PKR_regulator"/>
</dbReference>
<protein>
    <recommendedName>
        <fullName evidence="1">HAT C-terminal dimerisation domain-containing protein</fullName>
    </recommendedName>
</protein>
<keyword evidence="3" id="KW-1185">Reference proteome</keyword>
<evidence type="ECO:0000259" key="1">
    <source>
        <dbReference type="Pfam" id="PF05699"/>
    </source>
</evidence>
<reference evidence="3" key="1">
    <citation type="submission" date="2010-06" db="EMBL/GenBank/DDBJ databases">
        <authorList>
            <person name="Jiang H."/>
            <person name="Abraham K."/>
            <person name="Ali S."/>
            <person name="Alsbrooks S.L."/>
            <person name="Anim B.N."/>
            <person name="Anosike U.S."/>
            <person name="Attaway T."/>
            <person name="Bandaranaike D.P."/>
            <person name="Battles P.K."/>
            <person name="Bell S.N."/>
            <person name="Bell A.V."/>
            <person name="Beltran B."/>
            <person name="Bickham C."/>
            <person name="Bustamante Y."/>
            <person name="Caleb T."/>
            <person name="Canada A."/>
            <person name="Cardenas V."/>
            <person name="Carter K."/>
            <person name="Chacko J."/>
            <person name="Chandrabose M.N."/>
            <person name="Chavez D."/>
            <person name="Chavez A."/>
            <person name="Chen L."/>
            <person name="Chu H.-S."/>
            <person name="Claassen K.J."/>
            <person name="Cockrell R."/>
            <person name="Collins M."/>
            <person name="Cooper J.A."/>
            <person name="Cree A."/>
            <person name="Curry S.M."/>
            <person name="Da Y."/>
            <person name="Dao M.D."/>
            <person name="Das B."/>
            <person name="Davila M.-L."/>
            <person name="Davy-Carroll L."/>
            <person name="Denson S."/>
            <person name="Dinh H."/>
            <person name="Ebong V.E."/>
            <person name="Edwards J.R."/>
            <person name="Egan A."/>
            <person name="El-Daye J."/>
            <person name="Escobedo L."/>
            <person name="Fernandez S."/>
            <person name="Fernando P.R."/>
            <person name="Flagg N."/>
            <person name="Forbes L.D."/>
            <person name="Fowler R.G."/>
            <person name="Fu Q."/>
            <person name="Gabisi R.A."/>
            <person name="Ganer J."/>
            <person name="Garbino Pronczuk A."/>
            <person name="Garcia R.M."/>
            <person name="Garner T."/>
            <person name="Garrett T.E."/>
            <person name="Gonzalez D.A."/>
            <person name="Hamid H."/>
            <person name="Hawkins E.S."/>
            <person name="Hirani K."/>
            <person name="Hogues M.E."/>
            <person name="Hollins B."/>
            <person name="Hsiao C.-H."/>
            <person name="Jabil R."/>
            <person name="James M.L."/>
            <person name="Jhangiani S.N."/>
            <person name="Johnson B."/>
            <person name="Johnson Q."/>
            <person name="Joshi V."/>
            <person name="Kalu J.B."/>
            <person name="Kam C."/>
            <person name="Kashfia A."/>
            <person name="Keebler J."/>
            <person name="Kisamo H."/>
            <person name="Kovar C.L."/>
            <person name="Lago L.A."/>
            <person name="Lai C.-Y."/>
            <person name="Laidlaw J."/>
            <person name="Lara F."/>
            <person name="Le T.-K."/>
            <person name="Lee S.L."/>
            <person name="Legall F.H."/>
            <person name="Lemon S.J."/>
            <person name="Lewis L.R."/>
            <person name="Li B."/>
            <person name="Liu Y."/>
            <person name="Liu Y.-S."/>
            <person name="Lopez J."/>
            <person name="Lozado R.J."/>
            <person name="Lu J."/>
            <person name="Madu R.C."/>
            <person name="Maheshwari M."/>
            <person name="Maheshwari R."/>
            <person name="Malloy K."/>
            <person name="Martinez E."/>
            <person name="Mathew T."/>
            <person name="Mercado I.C."/>
            <person name="Mercado C."/>
            <person name="Meyer B."/>
            <person name="Montgomery K."/>
            <person name="Morgan M.B."/>
            <person name="Munidasa M."/>
            <person name="Nazareth L.V."/>
            <person name="Nelson J."/>
            <person name="Ng B.M."/>
            <person name="Nguyen N.B."/>
            <person name="Nguyen P.Q."/>
            <person name="Nguyen T."/>
            <person name="Obregon M."/>
            <person name="Okwuonu G.O."/>
            <person name="Onwere C.G."/>
            <person name="Orozco G."/>
            <person name="Parra A."/>
            <person name="Patel S."/>
            <person name="Patil S."/>
            <person name="Perez A."/>
            <person name="Perez Y."/>
            <person name="Pham C."/>
            <person name="Primus E.L."/>
            <person name="Pu L.-L."/>
            <person name="Puazo M."/>
            <person name="Qin X."/>
            <person name="Quiroz J.B."/>
            <person name="Reese J."/>
            <person name="Richards S."/>
            <person name="Rives C.M."/>
            <person name="Robberts R."/>
            <person name="Ruiz S.J."/>
            <person name="Ruiz M.J."/>
            <person name="Santibanez J."/>
            <person name="Schneider B.W."/>
            <person name="Sisson I."/>
            <person name="Smith M."/>
            <person name="Sodergren E."/>
            <person name="Song X.-Z."/>
            <person name="Song B.B."/>
            <person name="Summersgill H."/>
            <person name="Thelus R."/>
            <person name="Thornton R.D."/>
            <person name="Trejos Z.Y."/>
            <person name="Usmani K."/>
            <person name="Vattathil S."/>
            <person name="Villasana D."/>
            <person name="Walker D.L."/>
            <person name="Wang S."/>
            <person name="Wang K."/>
            <person name="White C.S."/>
            <person name="Williams A.C."/>
            <person name="Williamson J."/>
            <person name="Wilson K."/>
            <person name="Woghiren I.O."/>
            <person name="Woodworth J.R."/>
            <person name="Worley K.C."/>
            <person name="Wright R.A."/>
            <person name="Wu W."/>
            <person name="Young L."/>
            <person name="Zhang L."/>
            <person name="Zhang J."/>
            <person name="Zhu Y."/>
            <person name="Muzny D.M."/>
            <person name="Weinstock G."/>
            <person name="Gibbs R.A."/>
        </authorList>
    </citation>
    <scope>NUCLEOTIDE SEQUENCE [LARGE SCALE GENOMIC DNA]</scope>
    <source>
        <strain evidence="3">LSR1</strain>
    </source>
</reference>
<sequence>MKISEEIKDLWYTKYSTLTSSELKNKNGIEVYFQTCPDVYPIISKLLQIFITLPVSTATGKRSFSTLRRGRLKTYLRNSTGQIRLNGLALLNIHRDINVDINDVLDELAKKSKRKLNINL</sequence>
<reference evidence="2" key="2">
    <citation type="submission" date="2022-06" db="UniProtKB">
        <authorList>
            <consortium name="EnsemblMetazoa"/>
        </authorList>
    </citation>
    <scope>IDENTIFICATION</scope>
</reference>
<proteinExistence type="predicted"/>
<accession>A0A8R2B4T6</accession>
<dbReference type="AlphaFoldDB" id="A0A8R2B4T6"/>
<dbReference type="Proteomes" id="UP000007819">
    <property type="component" value="Chromosome X"/>
</dbReference>
<organism evidence="2 3">
    <name type="scientific">Acyrthosiphon pisum</name>
    <name type="common">Pea aphid</name>
    <dbReference type="NCBI Taxonomy" id="7029"/>
    <lineage>
        <taxon>Eukaryota</taxon>
        <taxon>Metazoa</taxon>
        <taxon>Ecdysozoa</taxon>
        <taxon>Arthropoda</taxon>
        <taxon>Hexapoda</taxon>
        <taxon>Insecta</taxon>
        <taxon>Pterygota</taxon>
        <taxon>Neoptera</taxon>
        <taxon>Paraneoptera</taxon>
        <taxon>Hemiptera</taxon>
        <taxon>Sternorrhyncha</taxon>
        <taxon>Aphidomorpha</taxon>
        <taxon>Aphidoidea</taxon>
        <taxon>Aphididae</taxon>
        <taxon>Macrosiphini</taxon>
        <taxon>Acyrthosiphon</taxon>
    </lineage>
</organism>
<dbReference type="Pfam" id="PF05699">
    <property type="entry name" value="Dimer_Tnp_hAT"/>
    <property type="match status" value="1"/>
</dbReference>
<dbReference type="InterPro" id="IPR008906">
    <property type="entry name" value="HATC_C_dom"/>
</dbReference>
<dbReference type="PANTHER" id="PTHR46289:SF14">
    <property type="entry name" value="DUF4371 DOMAIN-CONTAINING PROTEIN"/>
    <property type="match status" value="1"/>
</dbReference>
<feature type="domain" description="HAT C-terminal dimerisation" evidence="1">
    <location>
        <begin position="31"/>
        <end position="96"/>
    </location>
</feature>
<dbReference type="EnsemblMetazoa" id="XM_008183510.1">
    <property type="protein sequence ID" value="XP_008181732.1"/>
    <property type="gene ID" value="LOC103309025"/>
</dbReference>
<dbReference type="OrthoDB" id="6621209at2759"/>
<evidence type="ECO:0000313" key="3">
    <source>
        <dbReference type="Proteomes" id="UP000007819"/>
    </source>
</evidence>
<dbReference type="PANTHER" id="PTHR46289">
    <property type="entry name" value="52 KDA REPRESSOR OF THE INHIBITOR OF THE PROTEIN KINASE-LIKE PROTEIN-RELATED"/>
    <property type="match status" value="1"/>
</dbReference>
<dbReference type="RefSeq" id="XP_008181732.1">
    <property type="nucleotide sequence ID" value="XM_008183510.1"/>
</dbReference>
<dbReference type="KEGG" id="api:103309025"/>
<name>A0A8R2B4T6_ACYPI</name>
<evidence type="ECO:0000313" key="2">
    <source>
        <dbReference type="EnsemblMetazoa" id="XP_008181732.1"/>
    </source>
</evidence>
<dbReference type="GO" id="GO:0046983">
    <property type="term" value="F:protein dimerization activity"/>
    <property type="evidence" value="ECO:0007669"/>
    <property type="project" value="InterPro"/>
</dbReference>